<dbReference type="PANTHER" id="PTHR46082:SF6">
    <property type="entry name" value="AAA+ ATPASE DOMAIN-CONTAINING PROTEIN-RELATED"/>
    <property type="match status" value="1"/>
</dbReference>
<dbReference type="InterPro" id="IPR019734">
    <property type="entry name" value="TPR_rpt"/>
</dbReference>
<gene>
    <name evidence="3" type="ORF">L873DRAFT_1588968</name>
</gene>
<evidence type="ECO:0000259" key="1">
    <source>
        <dbReference type="Pfam" id="PF00931"/>
    </source>
</evidence>
<dbReference type="SUPFAM" id="SSF48452">
    <property type="entry name" value="TPR-like"/>
    <property type="match status" value="1"/>
</dbReference>
<evidence type="ECO:0000313" key="4">
    <source>
        <dbReference type="Proteomes" id="UP000276215"/>
    </source>
</evidence>
<dbReference type="STRING" id="1336337.A0A3N4J3M3"/>
<dbReference type="GO" id="GO:0043531">
    <property type="term" value="F:ADP binding"/>
    <property type="evidence" value="ECO:0007669"/>
    <property type="project" value="InterPro"/>
</dbReference>
<protein>
    <submittedName>
        <fullName evidence="3">Uncharacterized protein</fullName>
    </submittedName>
</protein>
<feature type="domain" description="NB-ARC" evidence="1">
    <location>
        <begin position="26"/>
        <end position="180"/>
    </location>
</feature>
<dbReference type="Pfam" id="PF25000">
    <property type="entry name" value="DUF7779"/>
    <property type="match status" value="1"/>
</dbReference>
<sequence length="706" mass="79695">MVPYSRNKRFIGRGSILELLGEQVRNGNGLNRIALQGLGGSGKTQIALEYVYRCKDTCHIFWVNASCFHKFQEDYERIAREAKIPVRSETHEGNKEEILKSVKMWFESSRRGDWILLLDNADNVADFETNNSAISKFLPQGPKGNIIVTTRSLAVAQREGCDIITVGKVSDSEARELFSRQLRIPHNDQTKDEQAISNLIDFLGHLPLAITGAAAFMRETIPGREADMTESILSTFFLTFDRICLQMPLAANVLQLIAFLDRQNIPKDLIVQSGLEGMSDSLNFRRAIGMLLGFSLVSEERGGEVYELHRLVQLSVHVYLSHRDACQWKRRAIEVVSRLYPEYNHGVRDVCTIYLPHALAVIKDSTGPIVDELHYRLASHLHNMGYYNEAEIHIRQSWVLANLGKFEEAEELYRQVLDCHQRSLHPNHSNTLECINNLARVLEEQGKLWEAEEAYIRALEGFEESLGLEHTSTLKVRKNLASFLSEPGQCGKDMQMLSCTLQNNNKLLGLGHSVSMITLQNIDSDLNKQRLGNNLEQALQSIMDLLEKVFGPDRPYTLASVRKLAHLQSLLGNHHEAFTLNLPPFFARATYLEPEHPYTLASLESLARCISNLGEQANTEYLHDRASPVNSTMISGKNHATSKHLHKLVKALQRLEQLFSRGNRDTPAVPAREKLLGAEPPAMISNLQNPADVMGEVEIYLDSVRM</sequence>
<dbReference type="Pfam" id="PF00931">
    <property type="entry name" value="NB-ARC"/>
    <property type="match status" value="1"/>
</dbReference>
<organism evidence="3 4">
    <name type="scientific">Choiromyces venosus 120613-1</name>
    <dbReference type="NCBI Taxonomy" id="1336337"/>
    <lineage>
        <taxon>Eukaryota</taxon>
        <taxon>Fungi</taxon>
        <taxon>Dikarya</taxon>
        <taxon>Ascomycota</taxon>
        <taxon>Pezizomycotina</taxon>
        <taxon>Pezizomycetes</taxon>
        <taxon>Pezizales</taxon>
        <taxon>Tuberaceae</taxon>
        <taxon>Choiromyces</taxon>
    </lineage>
</organism>
<accession>A0A3N4J3M3</accession>
<evidence type="ECO:0000259" key="2">
    <source>
        <dbReference type="Pfam" id="PF25000"/>
    </source>
</evidence>
<dbReference type="InterPro" id="IPR027417">
    <property type="entry name" value="P-loop_NTPase"/>
</dbReference>
<reference evidence="3 4" key="1">
    <citation type="journal article" date="2018" name="Nat. Ecol. Evol.">
        <title>Pezizomycetes genomes reveal the molecular basis of ectomycorrhizal truffle lifestyle.</title>
        <authorList>
            <person name="Murat C."/>
            <person name="Payen T."/>
            <person name="Noel B."/>
            <person name="Kuo A."/>
            <person name="Morin E."/>
            <person name="Chen J."/>
            <person name="Kohler A."/>
            <person name="Krizsan K."/>
            <person name="Balestrini R."/>
            <person name="Da Silva C."/>
            <person name="Montanini B."/>
            <person name="Hainaut M."/>
            <person name="Levati E."/>
            <person name="Barry K.W."/>
            <person name="Belfiori B."/>
            <person name="Cichocki N."/>
            <person name="Clum A."/>
            <person name="Dockter R.B."/>
            <person name="Fauchery L."/>
            <person name="Guy J."/>
            <person name="Iotti M."/>
            <person name="Le Tacon F."/>
            <person name="Lindquist E.A."/>
            <person name="Lipzen A."/>
            <person name="Malagnac F."/>
            <person name="Mello A."/>
            <person name="Molinier V."/>
            <person name="Miyauchi S."/>
            <person name="Poulain J."/>
            <person name="Riccioni C."/>
            <person name="Rubini A."/>
            <person name="Sitrit Y."/>
            <person name="Splivallo R."/>
            <person name="Traeger S."/>
            <person name="Wang M."/>
            <person name="Zifcakova L."/>
            <person name="Wipf D."/>
            <person name="Zambonelli A."/>
            <person name="Paolocci F."/>
            <person name="Nowrousian M."/>
            <person name="Ottonello S."/>
            <person name="Baldrian P."/>
            <person name="Spatafora J.W."/>
            <person name="Henrissat B."/>
            <person name="Nagy L.G."/>
            <person name="Aury J.M."/>
            <person name="Wincker P."/>
            <person name="Grigoriev I.V."/>
            <person name="Bonfante P."/>
            <person name="Martin F.M."/>
        </authorList>
    </citation>
    <scope>NUCLEOTIDE SEQUENCE [LARGE SCALE GENOMIC DNA]</scope>
    <source>
        <strain evidence="3 4">120613-1</strain>
    </source>
</reference>
<dbReference type="InterPro" id="IPR011990">
    <property type="entry name" value="TPR-like_helical_dom_sf"/>
</dbReference>
<keyword evidence="4" id="KW-1185">Reference proteome</keyword>
<dbReference type="Pfam" id="PF13424">
    <property type="entry name" value="TPR_12"/>
    <property type="match status" value="1"/>
</dbReference>
<dbReference type="EMBL" id="ML120463">
    <property type="protein sequence ID" value="RPA92933.1"/>
    <property type="molecule type" value="Genomic_DNA"/>
</dbReference>
<dbReference type="PANTHER" id="PTHR46082">
    <property type="entry name" value="ATP/GTP-BINDING PROTEIN-RELATED"/>
    <property type="match status" value="1"/>
</dbReference>
<dbReference type="AlphaFoldDB" id="A0A3N4J3M3"/>
<dbReference type="OrthoDB" id="20872at2759"/>
<feature type="domain" description="DUF7779" evidence="2">
    <location>
        <begin position="250"/>
        <end position="322"/>
    </location>
</feature>
<dbReference type="Gene3D" id="1.25.40.10">
    <property type="entry name" value="Tetratricopeptide repeat domain"/>
    <property type="match status" value="2"/>
</dbReference>
<dbReference type="SUPFAM" id="SSF52540">
    <property type="entry name" value="P-loop containing nucleoside triphosphate hydrolases"/>
    <property type="match status" value="1"/>
</dbReference>
<dbReference type="InterPro" id="IPR002182">
    <property type="entry name" value="NB-ARC"/>
</dbReference>
<dbReference type="InterPro" id="IPR056681">
    <property type="entry name" value="DUF7779"/>
</dbReference>
<proteinExistence type="predicted"/>
<dbReference type="Proteomes" id="UP000276215">
    <property type="component" value="Unassembled WGS sequence"/>
</dbReference>
<feature type="non-terminal residue" evidence="3">
    <location>
        <position position="706"/>
    </location>
</feature>
<name>A0A3N4J3M3_9PEZI</name>
<dbReference type="Gene3D" id="3.40.50.300">
    <property type="entry name" value="P-loop containing nucleotide triphosphate hydrolases"/>
    <property type="match status" value="1"/>
</dbReference>
<evidence type="ECO:0000313" key="3">
    <source>
        <dbReference type="EMBL" id="RPA92933.1"/>
    </source>
</evidence>
<dbReference type="SMART" id="SM00028">
    <property type="entry name" value="TPR"/>
    <property type="match status" value="2"/>
</dbReference>
<dbReference type="InterPro" id="IPR053137">
    <property type="entry name" value="NLR-like"/>
</dbReference>